<dbReference type="Proteomes" id="UP000235392">
    <property type="component" value="Unassembled WGS sequence"/>
</dbReference>
<reference evidence="1 2" key="1">
    <citation type="submission" date="2017-11" db="EMBL/GenBank/DDBJ databases">
        <title>De novo assembly and phasing of dikaryotic genomes from two isolates of Puccinia coronata f. sp. avenae, the causal agent of oat crown rust.</title>
        <authorList>
            <person name="Miller M.E."/>
            <person name="Zhang Y."/>
            <person name="Omidvar V."/>
            <person name="Sperschneider J."/>
            <person name="Schwessinger B."/>
            <person name="Raley C."/>
            <person name="Palmer J.M."/>
            <person name="Garnica D."/>
            <person name="Upadhyaya N."/>
            <person name="Rathjen J."/>
            <person name="Taylor J.M."/>
            <person name="Park R.F."/>
            <person name="Dodds P.N."/>
            <person name="Hirsch C.D."/>
            <person name="Kianian S.F."/>
            <person name="Figueroa M."/>
        </authorList>
    </citation>
    <scope>NUCLEOTIDE SEQUENCE [LARGE SCALE GENOMIC DNA]</scope>
    <source>
        <strain evidence="1">12SD80</strain>
    </source>
</reference>
<dbReference type="AlphaFoldDB" id="A0A2N5TAL0"/>
<organism evidence="1 2">
    <name type="scientific">Puccinia coronata f. sp. avenae</name>
    <dbReference type="NCBI Taxonomy" id="200324"/>
    <lineage>
        <taxon>Eukaryota</taxon>
        <taxon>Fungi</taxon>
        <taxon>Dikarya</taxon>
        <taxon>Basidiomycota</taxon>
        <taxon>Pucciniomycotina</taxon>
        <taxon>Pucciniomycetes</taxon>
        <taxon>Pucciniales</taxon>
        <taxon>Pucciniaceae</taxon>
        <taxon>Puccinia</taxon>
    </lineage>
</organism>
<sequence length="116" mass="12515">MQPGSTYAVNGHLTVLDDNTTYALTFDPDDAVVSAGDIPAQEERHVLIDSVGTIASISFSSFLLERGLFQLKAGHTIAIDYTFAPTQFTAHFASQLTLGHKIRLSGELAEAAHLIR</sequence>
<name>A0A2N5TAL0_9BASI</name>
<protein>
    <submittedName>
        <fullName evidence="1">Uncharacterized protein</fullName>
    </submittedName>
</protein>
<dbReference type="EMBL" id="PGCI01000660">
    <property type="protein sequence ID" value="PLW22549.1"/>
    <property type="molecule type" value="Genomic_DNA"/>
</dbReference>
<gene>
    <name evidence="1" type="ORF">PCASD_16145</name>
</gene>
<accession>A0A2N5TAL0</accession>
<comment type="caution">
    <text evidence="1">The sequence shown here is derived from an EMBL/GenBank/DDBJ whole genome shotgun (WGS) entry which is preliminary data.</text>
</comment>
<proteinExistence type="predicted"/>
<evidence type="ECO:0000313" key="1">
    <source>
        <dbReference type="EMBL" id="PLW22549.1"/>
    </source>
</evidence>
<evidence type="ECO:0000313" key="2">
    <source>
        <dbReference type="Proteomes" id="UP000235392"/>
    </source>
</evidence>